<gene>
    <name evidence="1" type="ORF">RirG_172380</name>
</gene>
<proteinExistence type="predicted"/>
<dbReference type="InterPro" id="IPR052945">
    <property type="entry name" value="Mitotic_Regulator"/>
</dbReference>
<organism evidence="1 2">
    <name type="scientific">Rhizophagus irregularis (strain DAOM 197198w)</name>
    <name type="common">Glomus intraradices</name>
    <dbReference type="NCBI Taxonomy" id="1432141"/>
    <lineage>
        <taxon>Eukaryota</taxon>
        <taxon>Fungi</taxon>
        <taxon>Fungi incertae sedis</taxon>
        <taxon>Mucoromycota</taxon>
        <taxon>Glomeromycotina</taxon>
        <taxon>Glomeromycetes</taxon>
        <taxon>Glomerales</taxon>
        <taxon>Glomeraceae</taxon>
        <taxon>Rhizophagus</taxon>
    </lineage>
</organism>
<dbReference type="PANTHER" id="PTHR43628">
    <property type="entry name" value="ACTIVATOR OF C KINASE PROTEIN 1-RELATED"/>
    <property type="match status" value="1"/>
</dbReference>
<dbReference type="Gene3D" id="1.25.40.10">
    <property type="entry name" value="Tetratricopeptide repeat domain"/>
    <property type="match status" value="2"/>
</dbReference>
<dbReference type="Pfam" id="PF08238">
    <property type="entry name" value="Sel1"/>
    <property type="match status" value="5"/>
</dbReference>
<keyword evidence="2" id="KW-1185">Reference proteome</keyword>
<dbReference type="HOGENOM" id="CLU_000288_36_7_1"/>
<sequence>MTTLQEIYIWLLNNQNNSNSLCLLGYFNYHGLEIELDKQIAIELYQKAAESENRLAQSNLANEYIYGKKNYNLAFKLSKKLAGNYAYGMNNLGFCYEKGIGTNYDEEKAFELYQKAANLGNFDAINNLGWCNYEGIGTDINEEKTFELYQKAANLGNLNGTCNLGWYYCEGIGTEAC</sequence>
<dbReference type="AlphaFoldDB" id="A0A015J3I5"/>
<dbReference type="InterPro" id="IPR011990">
    <property type="entry name" value="TPR-like_helical_dom_sf"/>
</dbReference>
<dbReference type="InterPro" id="IPR006597">
    <property type="entry name" value="Sel1-like"/>
</dbReference>
<comment type="caution">
    <text evidence="1">The sequence shown here is derived from an EMBL/GenBank/DDBJ whole genome shotgun (WGS) entry which is preliminary data.</text>
</comment>
<dbReference type="SUPFAM" id="SSF81901">
    <property type="entry name" value="HCP-like"/>
    <property type="match status" value="1"/>
</dbReference>
<dbReference type="STRING" id="1432141.A0A015J3I5"/>
<evidence type="ECO:0000313" key="1">
    <source>
        <dbReference type="EMBL" id="EXX61310.1"/>
    </source>
</evidence>
<evidence type="ECO:0000313" key="2">
    <source>
        <dbReference type="Proteomes" id="UP000022910"/>
    </source>
</evidence>
<dbReference type="SMART" id="SM00671">
    <property type="entry name" value="SEL1"/>
    <property type="match status" value="4"/>
</dbReference>
<reference evidence="1 2" key="1">
    <citation type="submission" date="2014-02" db="EMBL/GenBank/DDBJ databases">
        <title>Single nucleus genome sequencing reveals high similarity among nuclei of an endomycorrhizal fungus.</title>
        <authorList>
            <person name="Lin K."/>
            <person name="Geurts R."/>
            <person name="Zhang Z."/>
            <person name="Limpens E."/>
            <person name="Saunders D.G."/>
            <person name="Mu D."/>
            <person name="Pang E."/>
            <person name="Cao H."/>
            <person name="Cha H."/>
            <person name="Lin T."/>
            <person name="Zhou Q."/>
            <person name="Shang Y."/>
            <person name="Li Y."/>
            <person name="Ivanov S."/>
            <person name="Sharma T."/>
            <person name="Velzen R.V."/>
            <person name="Ruijter N.D."/>
            <person name="Aanen D.K."/>
            <person name="Win J."/>
            <person name="Kamoun S."/>
            <person name="Bisseling T."/>
            <person name="Huang S."/>
        </authorList>
    </citation>
    <scope>NUCLEOTIDE SEQUENCE [LARGE SCALE GENOMIC DNA]</scope>
    <source>
        <strain evidence="2">DAOM197198w</strain>
    </source>
</reference>
<dbReference type="Proteomes" id="UP000022910">
    <property type="component" value="Unassembled WGS sequence"/>
</dbReference>
<dbReference type="EMBL" id="JEMT01025709">
    <property type="protein sequence ID" value="EXX61310.1"/>
    <property type="molecule type" value="Genomic_DNA"/>
</dbReference>
<protein>
    <submittedName>
        <fullName evidence="1">Ack1p</fullName>
    </submittedName>
</protein>
<name>A0A015J3I5_RHIIW</name>
<dbReference type="PANTHER" id="PTHR43628:SF1">
    <property type="entry name" value="CHITIN SYNTHASE REGULATORY FACTOR 2-RELATED"/>
    <property type="match status" value="1"/>
</dbReference>
<accession>A0A015J3I5</accession>